<dbReference type="CDD" id="cd00082">
    <property type="entry name" value="HisKA"/>
    <property type="match status" value="1"/>
</dbReference>
<dbReference type="Gene3D" id="6.10.340.10">
    <property type="match status" value="1"/>
</dbReference>
<evidence type="ECO:0000256" key="3">
    <source>
        <dbReference type="ARBA" id="ARBA00012438"/>
    </source>
</evidence>
<dbReference type="PROSITE" id="PS50885">
    <property type="entry name" value="HAMP"/>
    <property type="match status" value="1"/>
</dbReference>
<keyword evidence="5" id="KW-0597">Phosphoprotein</keyword>
<dbReference type="GO" id="GO:0000155">
    <property type="term" value="F:phosphorelay sensor kinase activity"/>
    <property type="evidence" value="ECO:0007669"/>
    <property type="project" value="InterPro"/>
</dbReference>
<dbReference type="InterPro" id="IPR050398">
    <property type="entry name" value="HssS/ArlS-like"/>
</dbReference>
<dbReference type="SMART" id="SM00387">
    <property type="entry name" value="HATPase_c"/>
    <property type="match status" value="1"/>
</dbReference>
<dbReference type="Pfam" id="PF00512">
    <property type="entry name" value="HisKA"/>
    <property type="match status" value="1"/>
</dbReference>
<evidence type="ECO:0000256" key="14">
    <source>
        <dbReference type="SAM" id="Coils"/>
    </source>
</evidence>
<dbReference type="Gene3D" id="3.30.565.10">
    <property type="entry name" value="Histidine kinase-like ATPase, C-terminal domain"/>
    <property type="match status" value="1"/>
</dbReference>
<evidence type="ECO:0000256" key="11">
    <source>
        <dbReference type="ARBA" id="ARBA00022989"/>
    </source>
</evidence>
<gene>
    <name evidence="18" type="ORF">HLPR_06900</name>
</gene>
<reference evidence="18 19" key="1">
    <citation type="submission" date="2023-08" db="EMBL/GenBank/DDBJ databases">
        <title>Helicovermis profunda gen. nov., sp. nov., a novel mesophilic, fermentative bacterium within the Bacillota from a deep-sea hydrothermal vent chimney.</title>
        <authorList>
            <person name="Miyazaki U."/>
            <person name="Mizutani D."/>
            <person name="Hashimoto Y."/>
            <person name="Tame A."/>
            <person name="Sawayama S."/>
            <person name="Miyazaki J."/>
            <person name="Takai K."/>
            <person name="Nakagawa S."/>
        </authorList>
    </citation>
    <scope>NUCLEOTIDE SEQUENCE [LARGE SCALE GENOMIC DNA]</scope>
    <source>
        <strain evidence="18 19">S502</strain>
    </source>
</reference>
<dbReference type="CDD" id="cd06225">
    <property type="entry name" value="HAMP"/>
    <property type="match status" value="1"/>
</dbReference>
<dbReference type="InterPro" id="IPR036890">
    <property type="entry name" value="HATPase_C_sf"/>
</dbReference>
<dbReference type="InterPro" id="IPR003660">
    <property type="entry name" value="HAMP_dom"/>
</dbReference>
<keyword evidence="10" id="KW-0067">ATP-binding</keyword>
<evidence type="ECO:0000256" key="2">
    <source>
        <dbReference type="ARBA" id="ARBA00004651"/>
    </source>
</evidence>
<dbReference type="InterPro" id="IPR036097">
    <property type="entry name" value="HisK_dim/P_sf"/>
</dbReference>
<sequence>MKKNSIIFKIFITIALIFSLFVIIEIGFQTLYLGKYYENIKIKNIENKLDSFISDYIKEKDGKKRTKLFSDFINDNKVPVVVSSQNDYYDSIDEYNFYAPYFMRFQTEDGEIHKISLWEDIFSEINNEYTIEDLNGKKATLNLIKDNFSDEYNLLSVALDGSSFKSYDYDTTRNIDMENDSYDSSIKKLKGKILFVEENYFTVDITDKLNVLYDVIYSESNYSIDRKGNLIFDYKDKESQKNYKIIVKEYEKNTGDIIEFYTLASLQPINEVVNILIKTSLYFVLIAILLVVGLSLIISRMITNPLIKLNLTAKKMAKLDFRERYKDIRNDEIGELGDTLNFMSDELSFNINELKVTNKKLLSDIEFKNEQEEIRKEFVSNVSHELKTPLGVIKSFAEGIKDGISKEKEDYYLEVIIDEISKMNTLIINMLELTNLETKNNELNLEKLNLEELINRILLKFTEIKNSKNIELIVKINEAYIVADYRKIENVLLNFISNCFRYTSKDGKIIIVIDQNRKNGKVIFSIENTTSNFSDEELEKIWDRFYRIEKSRSKSLGGSGLGLSIAKTILEKHNFKYGVKNTEIGVIFYIEF</sequence>
<keyword evidence="4" id="KW-1003">Cell membrane</keyword>
<dbReference type="AlphaFoldDB" id="A0AAU9E1K8"/>
<feature type="domain" description="HAMP" evidence="17">
    <location>
        <begin position="300"/>
        <end position="352"/>
    </location>
</feature>
<dbReference type="PANTHER" id="PTHR45528:SF1">
    <property type="entry name" value="SENSOR HISTIDINE KINASE CPXA"/>
    <property type="match status" value="1"/>
</dbReference>
<evidence type="ECO:0000313" key="18">
    <source>
        <dbReference type="EMBL" id="BEP28359.1"/>
    </source>
</evidence>
<dbReference type="SMART" id="SM00388">
    <property type="entry name" value="HisKA"/>
    <property type="match status" value="1"/>
</dbReference>
<keyword evidence="14" id="KW-0175">Coiled coil</keyword>
<comment type="subcellular location">
    <subcellularLocation>
        <location evidence="2">Cell membrane</location>
        <topology evidence="2">Multi-pass membrane protein</topology>
    </subcellularLocation>
</comment>
<dbReference type="InterPro" id="IPR005467">
    <property type="entry name" value="His_kinase_dom"/>
</dbReference>
<dbReference type="InterPro" id="IPR003661">
    <property type="entry name" value="HisK_dim/P_dom"/>
</dbReference>
<evidence type="ECO:0000256" key="7">
    <source>
        <dbReference type="ARBA" id="ARBA00022692"/>
    </source>
</evidence>
<evidence type="ECO:0000259" key="17">
    <source>
        <dbReference type="PROSITE" id="PS50885"/>
    </source>
</evidence>
<name>A0AAU9E1K8_9FIRM</name>
<evidence type="ECO:0000256" key="9">
    <source>
        <dbReference type="ARBA" id="ARBA00022777"/>
    </source>
</evidence>
<proteinExistence type="predicted"/>
<protein>
    <recommendedName>
        <fullName evidence="3">histidine kinase</fullName>
        <ecNumber evidence="3">2.7.13.3</ecNumber>
    </recommendedName>
</protein>
<keyword evidence="6" id="KW-0808">Transferase</keyword>
<feature type="transmembrane region" description="Helical" evidence="15">
    <location>
        <begin position="281"/>
        <end position="302"/>
    </location>
</feature>
<comment type="catalytic activity">
    <reaction evidence="1">
        <text>ATP + protein L-histidine = ADP + protein N-phospho-L-histidine.</text>
        <dbReference type="EC" id="2.7.13.3"/>
    </reaction>
</comment>
<dbReference type="SUPFAM" id="SSF158472">
    <property type="entry name" value="HAMP domain-like"/>
    <property type="match status" value="1"/>
</dbReference>
<evidence type="ECO:0000256" key="12">
    <source>
        <dbReference type="ARBA" id="ARBA00023012"/>
    </source>
</evidence>
<dbReference type="PANTHER" id="PTHR45528">
    <property type="entry name" value="SENSOR HISTIDINE KINASE CPXA"/>
    <property type="match status" value="1"/>
</dbReference>
<accession>A0AAU9E1K8</accession>
<keyword evidence="13 15" id="KW-0472">Membrane</keyword>
<dbReference type="RefSeq" id="WP_338536684.1">
    <property type="nucleotide sequence ID" value="NZ_AP028654.1"/>
</dbReference>
<keyword evidence="7 15" id="KW-0812">Transmembrane</keyword>
<feature type="domain" description="Histidine kinase" evidence="16">
    <location>
        <begin position="381"/>
        <end position="592"/>
    </location>
</feature>
<evidence type="ECO:0000256" key="10">
    <source>
        <dbReference type="ARBA" id="ARBA00022840"/>
    </source>
</evidence>
<evidence type="ECO:0000256" key="13">
    <source>
        <dbReference type="ARBA" id="ARBA00023136"/>
    </source>
</evidence>
<evidence type="ECO:0000256" key="1">
    <source>
        <dbReference type="ARBA" id="ARBA00000085"/>
    </source>
</evidence>
<dbReference type="Proteomes" id="UP001321786">
    <property type="component" value="Chromosome"/>
</dbReference>
<keyword evidence="19" id="KW-1185">Reference proteome</keyword>
<evidence type="ECO:0000259" key="16">
    <source>
        <dbReference type="PROSITE" id="PS50109"/>
    </source>
</evidence>
<keyword evidence="8" id="KW-0547">Nucleotide-binding</keyword>
<dbReference type="SUPFAM" id="SSF55874">
    <property type="entry name" value="ATPase domain of HSP90 chaperone/DNA topoisomerase II/histidine kinase"/>
    <property type="match status" value="1"/>
</dbReference>
<keyword evidence="9 18" id="KW-0418">Kinase</keyword>
<organism evidence="18 19">
    <name type="scientific">Helicovermis profundi</name>
    <dbReference type="NCBI Taxonomy" id="3065157"/>
    <lineage>
        <taxon>Bacteria</taxon>
        <taxon>Bacillati</taxon>
        <taxon>Bacillota</taxon>
        <taxon>Clostridia</taxon>
        <taxon>Helicovermis</taxon>
    </lineage>
</organism>
<feature type="coiled-coil region" evidence="14">
    <location>
        <begin position="433"/>
        <end position="460"/>
    </location>
</feature>
<evidence type="ECO:0000256" key="6">
    <source>
        <dbReference type="ARBA" id="ARBA00022679"/>
    </source>
</evidence>
<dbReference type="SMART" id="SM00304">
    <property type="entry name" value="HAMP"/>
    <property type="match status" value="1"/>
</dbReference>
<feature type="transmembrane region" description="Helical" evidence="15">
    <location>
        <begin position="6"/>
        <end position="33"/>
    </location>
</feature>
<evidence type="ECO:0000256" key="4">
    <source>
        <dbReference type="ARBA" id="ARBA00022475"/>
    </source>
</evidence>
<dbReference type="GO" id="GO:0005886">
    <property type="term" value="C:plasma membrane"/>
    <property type="evidence" value="ECO:0007669"/>
    <property type="project" value="UniProtKB-SubCell"/>
</dbReference>
<dbReference type="PROSITE" id="PS50109">
    <property type="entry name" value="HIS_KIN"/>
    <property type="match status" value="1"/>
</dbReference>
<dbReference type="FunFam" id="1.10.287.130:FF:000001">
    <property type="entry name" value="Two-component sensor histidine kinase"/>
    <property type="match status" value="1"/>
</dbReference>
<dbReference type="GO" id="GO:0005524">
    <property type="term" value="F:ATP binding"/>
    <property type="evidence" value="ECO:0007669"/>
    <property type="project" value="UniProtKB-KW"/>
</dbReference>
<dbReference type="Pfam" id="PF02518">
    <property type="entry name" value="HATPase_c"/>
    <property type="match status" value="1"/>
</dbReference>
<dbReference type="Pfam" id="PF00672">
    <property type="entry name" value="HAMP"/>
    <property type="match status" value="1"/>
</dbReference>
<dbReference type="Gene3D" id="1.10.287.130">
    <property type="match status" value="1"/>
</dbReference>
<dbReference type="EC" id="2.7.13.3" evidence="3"/>
<keyword evidence="12" id="KW-0902">Two-component regulatory system</keyword>
<keyword evidence="11 15" id="KW-1133">Transmembrane helix</keyword>
<dbReference type="SUPFAM" id="SSF47384">
    <property type="entry name" value="Homodimeric domain of signal transducing histidine kinase"/>
    <property type="match status" value="1"/>
</dbReference>
<dbReference type="EMBL" id="AP028654">
    <property type="protein sequence ID" value="BEP28359.1"/>
    <property type="molecule type" value="Genomic_DNA"/>
</dbReference>
<dbReference type="InterPro" id="IPR003594">
    <property type="entry name" value="HATPase_dom"/>
</dbReference>
<evidence type="ECO:0000313" key="19">
    <source>
        <dbReference type="Proteomes" id="UP001321786"/>
    </source>
</evidence>
<dbReference type="KEGG" id="hprf:HLPR_06900"/>
<evidence type="ECO:0000256" key="5">
    <source>
        <dbReference type="ARBA" id="ARBA00022553"/>
    </source>
</evidence>
<evidence type="ECO:0000256" key="15">
    <source>
        <dbReference type="SAM" id="Phobius"/>
    </source>
</evidence>
<evidence type="ECO:0000256" key="8">
    <source>
        <dbReference type="ARBA" id="ARBA00022741"/>
    </source>
</evidence>